<dbReference type="InterPro" id="IPR027417">
    <property type="entry name" value="P-loop_NTPase"/>
</dbReference>
<dbReference type="InterPro" id="IPR003593">
    <property type="entry name" value="AAA+_ATPase"/>
</dbReference>
<comment type="caution">
    <text evidence="7">The sequence shown here is derived from an EMBL/GenBank/DDBJ whole genome shotgun (WGS) entry which is preliminary data.</text>
</comment>
<dbReference type="Proteomes" id="UP001589813">
    <property type="component" value="Unassembled WGS sequence"/>
</dbReference>
<evidence type="ECO:0000259" key="6">
    <source>
        <dbReference type="PROSITE" id="PS50893"/>
    </source>
</evidence>
<gene>
    <name evidence="7" type="ORF">ACFFJP_07715</name>
</gene>
<dbReference type="InterPro" id="IPR017871">
    <property type="entry name" value="ABC_transporter-like_CS"/>
</dbReference>
<evidence type="ECO:0000256" key="1">
    <source>
        <dbReference type="ARBA" id="ARBA00005417"/>
    </source>
</evidence>
<dbReference type="PROSITE" id="PS50893">
    <property type="entry name" value="ABC_TRANSPORTER_2"/>
    <property type="match status" value="1"/>
</dbReference>
<evidence type="ECO:0000313" key="7">
    <source>
        <dbReference type="EMBL" id="MFC0048176.1"/>
    </source>
</evidence>
<evidence type="ECO:0000256" key="4">
    <source>
        <dbReference type="ARBA" id="ARBA00022741"/>
    </source>
</evidence>
<dbReference type="InterPro" id="IPR003439">
    <property type="entry name" value="ABC_transporter-like_ATP-bd"/>
</dbReference>
<reference evidence="7 8" key="1">
    <citation type="submission" date="2024-09" db="EMBL/GenBank/DDBJ databases">
        <authorList>
            <person name="Sun Q."/>
            <person name="Mori K."/>
        </authorList>
    </citation>
    <scope>NUCLEOTIDE SEQUENCE [LARGE SCALE GENOMIC DNA]</scope>
    <source>
        <strain evidence="7 8">KCTC 23315</strain>
    </source>
</reference>
<accession>A0ABV6BBB1</accession>
<dbReference type="Gene3D" id="3.40.50.300">
    <property type="entry name" value="P-loop containing nucleotide triphosphate hydrolases"/>
    <property type="match status" value="1"/>
</dbReference>
<dbReference type="PROSITE" id="PS00211">
    <property type="entry name" value="ABC_TRANSPORTER_1"/>
    <property type="match status" value="1"/>
</dbReference>
<protein>
    <submittedName>
        <fullName evidence="7">ABC transporter ATP-binding protein</fullName>
    </submittedName>
</protein>
<dbReference type="RefSeq" id="WP_377242114.1">
    <property type="nucleotide sequence ID" value="NZ_JBHLXP010000001.1"/>
</dbReference>
<keyword evidence="4" id="KW-0547">Nucleotide-binding</keyword>
<dbReference type="GO" id="GO:0005524">
    <property type="term" value="F:ATP binding"/>
    <property type="evidence" value="ECO:0007669"/>
    <property type="project" value="UniProtKB-KW"/>
</dbReference>
<evidence type="ECO:0000256" key="5">
    <source>
        <dbReference type="ARBA" id="ARBA00022840"/>
    </source>
</evidence>
<feature type="domain" description="ABC transporter" evidence="6">
    <location>
        <begin position="14"/>
        <end position="236"/>
    </location>
</feature>
<dbReference type="InterPro" id="IPR050763">
    <property type="entry name" value="ABC_transporter_ATP-binding"/>
</dbReference>
<evidence type="ECO:0000313" key="8">
    <source>
        <dbReference type="Proteomes" id="UP001589813"/>
    </source>
</evidence>
<comment type="similarity">
    <text evidence="1">Belongs to the ABC transporter superfamily.</text>
</comment>
<keyword evidence="2" id="KW-0813">Transport</keyword>
<sequence>MGVEKVSSAAPAVLAVSQLCKSYGALKAVNNLSFSVQAGQCFGLLGPNGAGKTTTLEMLEGIIKPDSGSIFYHAEVAGRRHFQQLGVQFQQTALQDFLTVEETLRMFAAFYPEPADIQELIKLCDLTDFLTQDHKKLSGGQRQRLLLALALVNQPQILFLDEPTTGLDPHARRNFWMLIKQIKQQGRTIILTTHYMDEAEQLCDDLIIVDKGQIIAQGSPQALLRQHFEGALLQLPDPGFIPSLPDGHHASLQGGQLCIQTPDVQQSIQALLQQQVQLQGLLVKSATLDDLFLKLTGHALSGVTMEAE</sequence>
<dbReference type="SMART" id="SM00382">
    <property type="entry name" value="AAA"/>
    <property type="match status" value="1"/>
</dbReference>
<evidence type="ECO:0000256" key="2">
    <source>
        <dbReference type="ARBA" id="ARBA00022448"/>
    </source>
</evidence>
<organism evidence="7 8">
    <name type="scientific">Rheinheimera tilapiae</name>
    <dbReference type="NCBI Taxonomy" id="875043"/>
    <lineage>
        <taxon>Bacteria</taxon>
        <taxon>Pseudomonadati</taxon>
        <taxon>Pseudomonadota</taxon>
        <taxon>Gammaproteobacteria</taxon>
        <taxon>Chromatiales</taxon>
        <taxon>Chromatiaceae</taxon>
        <taxon>Rheinheimera</taxon>
    </lineage>
</organism>
<proteinExistence type="inferred from homology"/>
<keyword evidence="5 7" id="KW-0067">ATP-binding</keyword>
<evidence type="ECO:0000256" key="3">
    <source>
        <dbReference type="ARBA" id="ARBA00022458"/>
    </source>
</evidence>
<dbReference type="SUPFAM" id="SSF52540">
    <property type="entry name" value="P-loop containing nucleoside triphosphate hydrolases"/>
    <property type="match status" value="1"/>
</dbReference>
<keyword evidence="8" id="KW-1185">Reference proteome</keyword>
<dbReference type="Pfam" id="PF00005">
    <property type="entry name" value="ABC_tran"/>
    <property type="match status" value="1"/>
</dbReference>
<dbReference type="PANTHER" id="PTHR42711:SF5">
    <property type="entry name" value="ABC TRANSPORTER ATP-BINDING PROTEIN NATA"/>
    <property type="match status" value="1"/>
</dbReference>
<dbReference type="PANTHER" id="PTHR42711">
    <property type="entry name" value="ABC TRANSPORTER ATP-BINDING PROTEIN"/>
    <property type="match status" value="1"/>
</dbReference>
<dbReference type="EMBL" id="JBHLXP010000001">
    <property type="protein sequence ID" value="MFC0048176.1"/>
    <property type="molecule type" value="Genomic_DNA"/>
</dbReference>
<keyword evidence="3" id="KW-0536">Nodulation</keyword>
<name>A0ABV6BBB1_9GAMM</name>